<accession>A0AAN8WQT7</accession>
<dbReference type="Gene3D" id="2.40.160.120">
    <property type="match status" value="1"/>
</dbReference>
<keyword evidence="2" id="KW-1185">Reference proteome</keyword>
<reference evidence="1 2" key="1">
    <citation type="submission" date="2023-11" db="EMBL/GenBank/DDBJ databases">
        <title>Halocaridina rubra genome assembly.</title>
        <authorList>
            <person name="Smith C."/>
        </authorList>
    </citation>
    <scope>NUCLEOTIDE SEQUENCE [LARGE SCALE GENOMIC DNA]</scope>
    <source>
        <strain evidence="1">EP-1</strain>
        <tissue evidence="1">Whole</tissue>
    </source>
</reference>
<comment type="caution">
    <text evidence="1">The sequence shown here is derived from an EMBL/GenBank/DDBJ whole genome shotgun (WGS) entry which is preliminary data.</text>
</comment>
<dbReference type="Gene3D" id="1.10.287.2720">
    <property type="match status" value="1"/>
</dbReference>
<evidence type="ECO:0000313" key="1">
    <source>
        <dbReference type="EMBL" id="KAK7070467.1"/>
    </source>
</evidence>
<evidence type="ECO:0000313" key="2">
    <source>
        <dbReference type="Proteomes" id="UP001381693"/>
    </source>
</evidence>
<dbReference type="GO" id="GO:0005794">
    <property type="term" value="C:Golgi apparatus"/>
    <property type="evidence" value="ECO:0007669"/>
    <property type="project" value="TreeGrafter"/>
</dbReference>
<dbReference type="InterPro" id="IPR037239">
    <property type="entry name" value="OSBP_sf"/>
</dbReference>
<dbReference type="GO" id="GO:0032934">
    <property type="term" value="F:sterol binding"/>
    <property type="evidence" value="ECO:0007669"/>
    <property type="project" value="TreeGrafter"/>
</dbReference>
<dbReference type="AlphaFoldDB" id="A0AAN8WQT7"/>
<dbReference type="Gene3D" id="3.30.70.3490">
    <property type="match status" value="1"/>
</dbReference>
<dbReference type="PANTHER" id="PTHR10972">
    <property type="entry name" value="OXYSTEROL-BINDING PROTEIN-RELATED"/>
    <property type="match status" value="1"/>
</dbReference>
<protein>
    <submittedName>
        <fullName evidence="1">Oxysterol-binding protein-related protein 9</fullName>
    </submittedName>
</protein>
<dbReference type="SUPFAM" id="SSF144000">
    <property type="entry name" value="Oxysterol-binding protein-like"/>
    <property type="match status" value="1"/>
</dbReference>
<dbReference type="FunFam" id="1.10.287.2720:FF:000001">
    <property type="entry name" value="Oxysterol-binding OBPalpha"/>
    <property type="match status" value="1"/>
</dbReference>
<dbReference type="PANTHER" id="PTHR10972:SF200">
    <property type="entry name" value="OXYSTEROL-BINDING PROTEIN-RELATED PROTEIN 9"/>
    <property type="match status" value="1"/>
</dbReference>
<dbReference type="Proteomes" id="UP001381693">
    <property type="component" value="Unassembled WGS sequence"/>
</dbReference>
<organism evidence="1 2">
    <name type="scientific">Halocaridina rubra</name>
    <name type="common">Hawaiian red shrimp</name>
    <dbReference type="NCBI Taxonomy" id="373956"/>
    <lineage>
        <taxon>Eukaryota</taxon>
        <taxon>Metazoa</taxon>
        <taxon>Ecdysozoa</taxon>
        <taxon>Arthropoda</taxon>
        <taxon>Crustacea</taxon>
        <taxon>Multicrustacea</taxon>
        <taxon>Malacostraca</taxon>
        <taxon>Eumalacostraca</taxon>
        <taxon>Eucarida</taxon>
        <taxon>Decapoda</taxon>
        <taxon>Pleocyemata</taxon>
        <taxon>Caridea</taxon>
        <taxon>Atyoidea</taxon>
        <taxon>Atyidae</taxon>
        <taxon>Halocaridina</taxon>
    </lineage>
</organism>
<proteinExistence type="predicted"/>
<dbReference type="InterPro" id="IPR000648">
    <property type="entry name" value="Oxysterol-bd"/>
</dbReference>
<dbReference type="GO" id="GO:0016020">
    <property type="term" value="C:membrane"/>
    <property type="evidence" value="ECO:0007669"/>
    <property type="project" value="TreeGrafter"/>
</dbReference>
<dbReference type="FunFam" id="3.30.70.3490:FF:000001">
    <property type="entry name" value="Oxysterol-binding protein"/>
    <property type="match status" value="1"/>
</dbReference>
<sequence>MVVVLSSTLSIISLVMKNISTDGALLEQCKNTTDFSIDYDQMYEEEDESELGSMESHGSVIHHLLSQVKIGMDLTKVVLPTFILERRSLLEMYADFFAHPDLFCSIADMATPQDRMVQVVKWYLSAFHAGRKSEVAKKPYNPILGEIFRSILTVPWVELGGTCQITCSKTGHSANVEFLTKPFYGGKKHKISAEIFNPGEKKAFLAIEGEWNGVMSVKGKEKDEQPESFVDTRSMATVKKNVKPIVQQDLNESRYMWRAVTAGLKFNDIEQATASKTALEQKQRDEAKVRKENNEAWVPRLFTLVGDNWIYNNPLQRRISV</sequence>
<dbReference type="GO" id="GO:0005829">
    <property type="term" value="C:cytosol"/>
    <property type="evidence" value="ECO:0007669"/>
    <property type="project" value="TreeGrafter"/>
</dbReference>
<name>A0AAN8WQT7_HALRR</name>
<dbReference type="Pfam" id="PF01237">
    <property type="entry name" value="Oxysterol_BP"/>
    <property type="match status" value="3"/>
</dbReference>
<gene>
    <name evidence="1" type="primary">OSBPL9_2</name>
    <name evidence="1" type="ORF">SK128_023305</name>
</gene>
<dbReference type="EMBL" id="JAXCGZ010015353">
    <property type="protein sequence ID" value="KAK7070467.1"/>
    <property type="molecule type" value="Genomic_DNA"/>
</dbReference>